<evidence type="ECO:0000313" key="2">
    <source>
        <dbReference type="Proteomes" id="UP000025227"/>
    </source>
</evidence>
<feature type="transmembrane region" description="Helical" evidence="1">
    <location>
        <begin position="54"/>
        <end position="74"/>
    </location>
</feature>
<reference evidence="3" key="1">
    <citation type="submission" date="2020-12" db="UniProtKB">
        <authorList>
            <consortium name="WormBaseParasite"/>
        </authorList>
    </citation>
    <scope>IDENTIFICATION</scope>
    <source>
        <strain evidence="3">MHco3</strain>
    </source>
</reference>
<organism evidence="2 3">
    <name type="scientific">Haemonchus contortus</name>
    <name type="common">Barber pole worm</name>
    <dbReference type="NCBI Taxonomy" id="6289"/>
    <lineage>
        <taxon>Eukaryota</taxon>
        <taxon>Metazoa</taxon>
        <taxon>Ecdysozoa</taxon>
        <taxon>Nematoda</taxon>
        <taxon>Chromadorea</taxon>
        <taxon>Rhabditida</taxon>
        <taxon>Rhabditina</taxon>
        <taxon>Rhabditomorpha</taxon>
        <taxon>Strongyloidea</taxon>
        <taxon>Trichostrongylidae</taxon>
        <taxon>Haemonchus</taxon>
    </lineage>
</organism>
<feature type="transmembrane region" description="Helical" evidence="1">
    <location>
        <begin position="12"/>
        <end position="33"/>
    </location>
</feature>
<name>A0A7I4YP44_HAECO</name>
<proteinExistence type="predicted"/>
<dbReference type="Proteomes" id="UP000025227">
    <property type="component" value="Unplaced"/>
</dbReference>
<dbReference type="WBParaSite" id="HCON_00128310-00001">
    <property type="protein sequence ID" value="HCON_00128310-00001"/>
    <property type="gene ID" value="HCON_00128310"/>
</dbReference>
<sequence length="140" mass="16259">MRKQDELTNEFTYIGAAVLYAVIGSILNVKMLVYLRRMLKLSNSARMAVHEKGMVFCTLIVFGFTMMMCTQQILRGMAILTDNTEFNNWITIHYYWINDVMVTIPPCTQLLLNSELRRGHCQLFSMPTTSEQSCQIHFYV</sequence>
<dbReference type="AlphaFoldDB" id="A0A7I4YP44"/>
<keyword evidence="1" id="KW-0812">Transmembrane</keyword>
<dbReference type="OrthoDB" id="5791421at2759"/>
<evidence type="ECO:0000313" key="3">
    <source>
        <dbReference type="WBParaSite" id="HCON_00128310-00001"/>
    </source>
</evidence>
<protein>
    <submittedName>
        <fullName evidence="3">G_PROTEIN_RECEP_F1_2 domain-containing protein</fullName>
    </submittedName>
</protein>
<accession>A0A7I4YP44</accession>
<keyword evidence="1" id="KW-1133">Transmembrane helix</keyword>
<evidence type="ECO:0000256" key="1">
    <source>
        <dbReference type="SAM" id="Phobius"/>
    </source>
</evidence>
<keyword evidence="2" id="KW-1185">Reference proteome</keyword>
<keyword evidence="1" id="KW-0472">Membrane</keyword>